<organism evidence="8 9">
    <name type="scientific">Aspergillus turcosus</name>
    <dbReference type="NCBI Taxonomy" id="1245748"/>
    <lineage>
        <taxon>Eukaryota</taxon>
        <taxon>Fungi</taxon>
        <taxon>Dikarya</taxon>
        <taxon>Ascomycota</taxon>
        <taxon>Pezizomycotina</taxon>
        <taxon>Eurotiomycetes</taxon>
        <taxon>Eurotiomycetidae</taxon>
        <taxon>Eurotiales</taxon>
        <taxon>Aspergillaceae</taxon>
        <taxon>Aspergillus</taxon>
        <taxon>Aspergillus subgen. Fumigati</taxon>
    </lineage>
</organism>
<gene>
    <name evidence="8" type="ORF">CFD26_108616</name>
</gene>
<evidence type="ECO:0000256" key="5">
    <source>
        <dbReference type="ARBA" id="ARBA00023163"/>
    </source>
</evidence>
<keyword evidence="9" id="KW-1185">Reference proteome</keyword>
<keyword evidence="6" id="KW-0539">Nucleus</keyword>
<dbReference type="STRING" id="1245748.A0A421DEB8"/>
<sequence>MATSFHSKAPNGITVPTTGTSEALRPRRKKARRACSACQKSHQTCGNERPCQSCVRRGCADSCRDGERKKPKYLEDGSYRVFTIQYNVPCRNNCASTPLNPTTPCGDIGLQFRTHSADSGQPVYPDQDFNPWTICAEDPFTARDLNGAQIELQNPLLLDSLTPVDEAPQTDTLIAFTIGSGWSSTFLQSEYDDSVSHSHVL</sequence>
<evidence type="ECO:0000313" key="9">
    <source>
        <dbReference type="Proteomes" id="UP000215289"/>
    </source>
</evidence>
<dbReference type="GO" id="GO:0003700">
    <property type="term" value="F:DNA-binding transcription factor activity"/>
    <property type="evidence" value="ECO:0007669"/>
    <property type="project" value="TreeGrafter"/>
</dbReference>
<evidence type="ECO:0000313" key="8">
    <source>
        <dbReference type="EMBL" id="RLM00419.1"/>
    </source>
</evidence>
<dbReference type="OrthoDB" id="2538135at2759"/>
<dbReference type="EMBL" id="NIDN02000016">
    <property type="protein sequence ID" value="RLM00419.1"/>
    <property type="molecule type" value="Genomic_DNA"/>
</dbReference>
<dbReference type="GO" id="GO:0000977">
    <property type="term" value="F:RNA polymerase II transcription regulatory region sequence-specific DNA binding"/>
    <property type="evidence" value="ECO:0007669"/>
    <property type="project" value="TreeGrafter"/>
</dbReference>
<dbReference type="AlphaFoldDB" id="A0A421DEB8"/>
<dbReference type="GO" id="GO:0009267">
    <property type="term" value="P:cellular response to starvation"/>
    <property type="evidence" value="ECO:0007669"/>
    <property type="project" value="TreeGrafter"/>
</dbReference>
<dbReference type="PANTHER" id="PTHR47659">
    <property type="entry name" value="ZN(II)2CYS6 TRANSCRIPTION FACTOR (EUROFUNG)-RELATED"/>
    <property type="match status" value="1"/>
</dbReference>
<dbReference type="PANTHER" id="PTHR47659:SF1">
    <property type="entry name" value="TRANSCRIPTION ACTIVATOR OF GLUCONEOGENESIS ERT1"/>
    <property type="match status" value="1"/>
</dbReference>
<keyword evidence="2" id="KW-0862">Zinc</keyword>
<accession>A0A421DEB8</accession>
<dbReference type="Proteomes" id="UP000215289">
    <property type="component" value="Unassembled WGS sequence"/>
</dbReference>
<comment type="caution">
    <text evidence="8">The sequence shown here is derived from an EMBL/GenBank/DDBJ whole genome shotgun (WGS) entry which is preliminary data.</text>
</comment>
<protein>
    <recommendedName>
        <fullName evidence="10">Zn(2)-C6 fungal-type domain-containing protein</fullName>
    </recommendedName>
</protein>
<keyword evidence="1" id="KW-0479">Metal-binding</keyword>
<keyword evidence="4" id="KW-0238">DNA-binding</keyword>
<name>A0A421DEB8_9EURO</name>
<keyword evidence="3" id="KW-0805">Transcription regulation</keyword>
<evidence type="ECO:0008006" key="10">
    <source>
        <dbReference type="Google" id="ProtNLM"/>
    </source>
</evidence>
<evidence type="ECO:0000256" key="1">
    <source>
        <dbReference type="ARBA" id="ARBA00022723"/>
    </source>
</evidence>
<proteinExistence type="predicted"/>
<evidence type="ECO:0000256" key="3">
    <source>
        <dbReference type="ARBA" id="ARBA00023015"/>
    </source>
</evidence>
<evidence type="ECO:0000256" key="4">
    <source>
        <dbReference type="ARBA" id="ARBA00023125"/>
    </source>
</evidence>
<dbReference type="GO" id="GO:0046872">
    <property type="term" value="F:metal ion binding"/>
    <property type="evidence" value="ECO:0007669"/>
    <property type="project" value="UniProtKB-KW"/>
</dbReference>
<evidence type="ECO:0000256" key="2">
    <source>
        <dbReference type="ARBA" id="ARBA00022833"/>
    </source>
</evidence>
<keyword evidence="5" id="KW-0804">Transcription</keyword>
<feature type="region of interest" description="Disordered" evidence="7">
    <location>
        <begin position="1"/>
        <end position="26"/>
    </location>
</feature>
<dbReference type="GO" id="GO:0005634">
    <property type="term" value="C:nucleus"/>
    <property type="evidence" value="ECO:0007669"/>
    <property type="project" value="TreeGrafter"/>
</dbReference>
<evidence type="ECO:0000256" key="7">
    <source>
        <dbReference type="SAM" id="MobiDB-lite"/>
    </source>
</evidence>
<evidence type="ECO:0000256" key="6">
    <source>
        <dbReference type="ARBA" id="ARBA00023242"/>
    </source>
</evidence>
<dbReference type="InterPro" id="IPR050335">
    <property type="entry name" value="ERT1_acuK_gluconeogen_tf"/>
</dbReference>
<reference evidence="8 9" key="1">
    <citation type="submission" date="2018-08" db="EMBL/GenBank/DDBJ databases">
        <title>Draft genome sequences of two Aspergillus turcosus clinical strains isolated from bronchoalveolar lavage fluid: one azole-susceptible and the other azole-resistant.</title>
        <authorList>
            <person name="Parent-Michaud M."/>
            <person name="Dufresne P.J."/>
            <person name="Fournier E."/>
            <person name="Martineau C."/>
            <person name="Moreira S."/>
            <person name="Perkins V."/>
            <person name="De Repentigny L."/>
            <person name="Dufresne S.F."/>
        </authorList>
    </citation>
    <scope>NUCLEOTIDE SEQUENCE [LARGE SCALE GENOMIC DNA]</scope>
    <source>
        <strain evidence="8">HMR AF 1038</strain>
    </source>
</reference>